<dbReference type="KEGG" id="tal:Thal_0004"/>
<evidence type="ECO:0000313" key="3">
    <source>
        <dbReference type="EMBL" id="ADC88642.1"/>
    </source>
</evidence>
<dbReference type="OrthoDB" id="10018at2"/>
<keyword evidence="1" id="KW-0812">Transmembrane</keyword>
<dbReference type="HOGENOM" id="CLU_561319_0_0_0"/>
<sequence length="486" mass="56256">MWSFSEIEERHFEVLLWSGKMDDLLDEVMREFYSLPAKSQFNLVWYIKEKRVHPSVNLMAEVWEVPEEDVEAWLNGPYRLFLVPVVDEKGEAHLVKGLSVKGAGQSIITNQKHLLKYMKELKEFLKEGFGLFFEEDIKGESFLLPAAVSLYIENPPEDAVFTGRVDREGKIYTVDNISKKRKAAQKEGKRLIDSSGIKSLQELKEWCDAKEHHVPFMVTTKGSEDWLSKWRDFLSYMKDSENIVRKLEIINGITAEDLVLYTEQLPKGDWTKYMMDFYRKLTDVEKRLKGKVIFHLAIDGPASFAFGLGILFGSQKPFTVYHYQNGKYYPIEVENVRELKQRMELSEITLKWSLESRDDRLAVVIDLAHHTSIGTVKAYIDDGMSLLHVEHPHKGNLKVEEISQIARQCASLLQEIRTERDYKEFHFFFSSPVVFAFMLGVAFGHYSPGYIYQYFDGTYVKVLDISHLKAIREGKNLALSGETKTP</sequence>
<dbReference type="RefSeq" id="WP_012991049.1">
    <property type="nucleotide sequence ID" value="NC_013894.1"/>
</dbReference>
<accession>D3SNA5</accession>
<keyword evidence="1" id="KW-1133">Transmembrane helix</keyword>
<dbReference type="Proteomes" id="UP000002043">
    <property type="component" value="Chromosome"/>
</dbReference>
<dbReference type="EMBL" id="CP001931">
    <property type="protein sequence ID" value="ADC88642.1"/>
    <property type="molecule type" value="Genomic_DNA"/>
</dbReference>
<gene>
    <name evidence="3" type="ordered locus">Thal_0004</name>
</gene>
<proteinExistence type="predicted"/>
<feature type="transmembrane region" description="Helical" evidence="1">
    <location>
        <begin position="425"/>
        <end position="446"/>
    </location>
</feature>
<dbReference type="AlphaFoldDB" id="D3SNA5"/>
<evidence type="ECO:0000259" key="2">
    <source>
        <dbReference type="Pfam" id="PF18145"/>
    </source>
</evidence>
<dbReference type="Pfam" id="PF18145">
    <property type="entry name" value="SAVED"/>
    <property type="match status" value="1"/>
</dbReference>
<dbReference type="STRING" id="638303.Thal_0004"/>
<name>D3SNA5_THEAH</name>
<reference evidence="4" key="1">
    <citation type="journal article" date="2010" name="Stand. Genomic Sci.">
        <title>Complete genome sequence of Thermocrinis albus type strain (HI 11/12T).</title>
        <authorList>
            <person name="Wirth R."/>
            <person name="Sikorski J."/>
            <person name="Brambilla E."/>
            <person name="Misra M."/>
            <person name="Lapidus A."/>
            <person name="Copeland A."/>
            <person name="Nolan M."/>
            <person name="Lucas S."/>
            <person name="Chen F."/>
            <person name="Tice H."/>
            <person name="Cheng J.F."/>
            <person name="Han C."/>
            <person name="Detter J.C."/>
            <person name="Tapia R."/>
            <person name="Bruce D."/>
            <person name="Goodwin L."/>
            <person name="Pitluck S."/>
            <person name="Pati A."/>
            <person name="Anderson I."/>
            <person name="Ivanova N."/>
            <person name="Mavromatis K."/>
            <person name="Mikhailova N."/>
            <person name="Chen A."/>
            <person name="Palaniappan K."/>
            <person name="Bilek Y."/>
            <person name="Hader T."/>
            <person name="Land M."/>
            <person name="Hauser L."/>
            <person name="Chang Y.J."/>
            <person name="Jeffries C.D."/>
            <person name="Tindall B.J."/>
            <person name="Rohde M."/>
            <person name="Goker M."/>
            <person name="Bristow J."/>
            <person name="Eisen J.A."/>
            <person name="Markowitz V."/>
            <person name="Hugenholtz P."/>
            <person name="Kyrpides N.C."/>
            <person name="Klenk H.P."/>
        </authorList>
    </citation>
    <scope>NUCLEOTIDE SEQUENCE [LARGE SCALE GENOMIC DNA]</scope>
    <source>
        <strain evidence="4">DSM 14484 / JCM 11386 / HI 11/12</strain>
    </source>
</reference>
<dbReference type="eggNOG" id="COG1067">
    <property type="taxonomic scope" value="Bacteria"/>
</dbReference>
<protein>
    <recommendedName>
        <fullName evidence="2">SMODS-associated and fused to various effectors domain-containing protein</fullName>
    </recommendedName>
</protein>
<evidence type="ECO:0000313" key="4">
    <source>
        <dbReference type="Proteomes" id="UP000002043"/>
    </source>
</evidence>
<feature type="domain" description="SMODS-associated and fused to various effectors" evidence="2">
    <location>
        <begin position="278"/>
        <end position="465"/>
    </location>
</feature>
<keyword evidence="1" id="KW-0472">Membrane</keyword>
<evidence type="ECO:0000256" key="1">
    <source>
        <dbReference type="SAM" id="Phobius"/>
    </source>
</evidence>
<dbReference type="InterPro" id="IPR040836">
    <property type="entry name" value="SAVED"/>
</dbReference>
<keyword evidence="4" id="KW-1185">Reference proteome</keyword>
<organism evidence="3 4">
    <name type="scientific">Thermocrinis albus (strain DSM 14484 / JCM 11386 / HI 11/12)</name>
    <dbReference type="NCBI Taxonomy" id="638303"/>
    <lineage>
        <taxon>Bacteria</taxon>
        <taxon>Pseudomonadati</taxon>
        <taxon>Aquificota</taxon>
        <taxon>Aquificia</taxon>
        <taxon>Aquificales</taxon>
        <taxon>Aquificaceae</taxon>
        <taxon>Thermocrinis</taxon>
    </lineage>
</organism>
<dbReference type="NCBIfam" id="NF033611">
    <property type="entry name" value="SAVED"/>
    <property type="match status" value="1"/>
</dbReference>